<evidence type="ECO:0000313" key="2">
    <source>
        <dbReference type="Proteomes" id="UP001162131"/>
    </source>
</evidence>
<proteinExistence type="predicted"/>
<protein>
    <submittedName>
        <fullName evidence="1">Uncharacterized protein</fullName>
    </submittedName>
</protein>
<reference evidence="1" key="1">
    <citation type="submission" date="2021-09" db="EMBL/GenBank/DDBJ databases">
        <authorList>
            <consortium name="AG Swart"/>
            <person name="Singh M."/>
            <person name="Singh A."/>
            <person name="Seah K."/>
            <person name="Emmerich C."/>
        </authorList>
    </citation>
    <scope>NUCLEOTIDE SEQUENCE</scope>
    <source>
        <strain evidence="1">ATCC30299</strain>
    </source>
</reference>
<evidence type="ECO:0000313" key="1">
    <source>
        <dbReference type="EMBL" id="CAG9319894.1"/>
    </source>
</evidence>
<dbReference type="AlphaFoldDB" id="A0AAU9J218"/>
<dbReference type="EMBL" id="CAJZBQ010000024">
    <property type="protein sequence ID" value="CAG9319894.1"/>
    <property type="molecule type" value="Genomic_DNA"/>
</dbReference>
<gene>
    <name evidence="1" type="ORF">BSTOLATCC_MIC25139</name>
</gene>
<accession>A0AAU9J218</accession>
<keyword evidence="2" id="KW-1185">Reference proteome</keyword>
<name>A0AAU9J218_9CILI</name>
<dbReference type="Proteomes" id="UP001162131">
    <property type="component" value="Unassembled WGS sequence"/>
</dbReference>
<sequence>MMTTTSILTHEGCSAILIQYFINFAWWLITCMTHAYHKGFYLKINLSMMIVKILTSESWWQILPLSDIFIFYDENSSDTSRTSVAMITNLFWLSYNKI</sequence>
<organism evidence="1 2">
    <name type="scientific">Blepharisma stoltei</name>
    <dbReference type="NCBI Taxonomy" id="1481888"/>
    <lineage>
        <taxon>Eukaryota</taxon>
        <taxon>Sar</taxon>
        <taxon>Alveolata</taxon>
        <taxon>Ciliophora</taxon>
        <taxon>Postciliodesmatophora</taxon>
        <taxon>Heterotrichea</taxon>
        <taxon>Heterotrichida</taxon>
        <taxon>Blepharismidae</taxon>
        <taxon>Blepharisma</taxon>
    </lineage>
</organism>
<comment type="caution">
    <text evidence="1">The sequence shown here is derived from an EMBL/GenBank/DDBJ whole genome shotgun (WGS) entry which is preliminary data.</text>
</comment>